<gene>
    <name evidence="3" type="ORF">SPIL2461_LOCUS21678</name>
</gene>
<evidence type="ECO:0000259" key="2">
    <source>
        <dbReference type="Pfam" id="PF02230"/>
    </source>
</evidence>
<dbReference type="Gene3D" id="3.40.50.1820">
    <property type="entry name" value="alpha/beta hydrolase"/>
    <property type="match status" value="1"/>
</dbReference>
<dbReference type="PANTHER" id="PTHR10655:SF63">
    <property type="entry name" value="PHOSPHOLIPASE_CARBOXYLESTERASE_THIOESTERASE DOMAIN-CONTAINING PROTEIN"/>
    <property type="match status" value="1"/>
</dbReference>
<evidence type="ECO:0000256" key="1">
    <source>
        <dbReference type="ARBA" id="ARBA00006499"/>
    </source>
</evidence>
<feature type="non-terminal residue" evidence="3">
    <location>
        <position position="159"/>
    </location>
</feature>
<dbReference type="InterPro" id="IPR003140">
    <property type="entry name" value="PLipase/COase/thioEstase"/>
</dbReference>
<dbReference type="GO" id="GO:0005737">
    <property type="term" value="C:cytoplasm"/>
    <property type="evidence" value="ECO:0007669"/>
    <property type="project" value="TreeGrafter"/>
</dbReference>
<comment type="caution">
    <text evidence="3">The sequence shown here is derived from an EMBL/GenBank/DDBJ whole genome shotgun (WGS) entry which is preliminary data.</text>
</comment>
<dbReference type="AlphaFoldDB" id="A0A812XXJ1"/>
<feature type="domain" description="Phospholipase/carboxylesterase/thioesterase" evidence="2">
    <location>
        <begin position="2"/>
        <end position="82"/>
    </location>
</feature>
<dbReference type="GO" id="GO:0008474">
    <property type="term" value="F:palmitoyl-(protein) hydrolase activity"/>
    <property type="evidence" value="ECO:0007669"/>
    <property type="project" value="TreeGrafter"/>
</dbReference>
<dbReference type="PANTHER" id="PTHR10655">
    <property type="entry name" value="LYSOPHOSPHOLIPASE-RELATED"/>
    <property type="match status" value="1"/>
</dbReference>
<dbReference type="Proteomes" id="UP000649617">
    <property type="component" value="Unassembled WGS sequence"/>
</dbReference>
<dbReference type="Pfam" id="PF02230">
    <property type="entry name" value="Abhydrolase_2"/>
    <property type="match status" value="1"/>
</dbReference>
<reference evidence="3" key="1">
    <citation type="submission" date="2021-02" db="EMBL/GenBank/DDBJ databases">
        <authorList>
            <person name="Dougan E. K."/>
            <person name="Rhodes N."/>
            <person name="Thang M."/>
            <person name="Chan C."/>
        </authorList>
    </citation>
    <scope>NUCLEOTIDE SEQUENCE</scope>
</reference>
<evidence type="ECO:0000313" key="3">
    <source>
        <dbReference type="EMBL" id="CAE7749394.1"/>
    </source>
</evidence>
<dbReference type="InterPro" id="IPR050565">
    <property type="entry name" value="LYPA1-2/EST-like"/>
</dbReference>
<accession>A0A812XXJ1</accession>
<dbReference type="GO" id="GO:0052689">
    <property type="term" value="F:carboxylic ester hydrolase activity"/>
    <property type="evidence" value="ECO:0007669"/>
    <property type="project" value="TreeGrafter"/>
</dbReference>
<dbReference type="InterPro" id="IPR029058">
    <property type="entry name" value="AB_hydrolase_fold"/>
</dbReference>
<keyword evidence="4" id="KW-1185">Reference proteome</keyword>
<sequence>NAWYDYLTDYDGAREDDIDERSLHTTQQRLAAIVDAEAALMGDHGRVFLGGASQGCCAAFDAFARHPRRLGGFVGFVGHPLKCTPLHCSAQRDVPCSFYNAAEDDTMRTHWVLPAIRRLRAAGWTQVKIEVAEGADHGTSDELENEWMDSFLATVFARL</sequence>
<dbReference type="EMBL" id="CAJNIZ010046474">
    <property type="protein sequence ID" value="CAE7749394.1"/>
    <property type="molecule type" value="Genomic_DNA"/>
</dbReference>
<dbReference type="SUPFAM" id="SSF53474">
    <property type="entry name" value="alpha/beta-Hydrolases"/>
    <property type="match status" value="1"/>
</dbReference>
<dbReference type="OrthoDB" id="2418081at2759"/>
<organism evidence="3 4">
    <name type="scientific">Symbiodinium pilosum</name>
    <name type="common">Dinoflagellate</name>
    <dbReference type="NCBI Taxonomy" id="2952"/>
    <lineage>
        <taxon>Eukaryota</taxon>
        <taxon>Sar</taxon>
        <taxon>Alveolata</taxon>
        <taxon>Dinophyceae</taxon>
        <taxon>Suessiales</taxon>
        <taxon>Symbiodiniaceae</taxon>
        <taxon>Symbiodinium</taxon>
    </lineage>
</organism>
<name>A0A812XXJ1_SYMPI</name>
<proteinExistence type="inferred from homology"/>
<protein>
    <recommendedName>
        <fullName evidence="2">Phospholipase/carboxylesterase/thioesterase domain-containing protein</fullName>
    </recommendedName>
</protein>
<evidence type="ECO:0000313" key="4">
    <source>
        <dbReference type="Proteomes" id="UP000649617"/>
    </source>
</evidence>
<comment type="similarity">
    <text evidence="1">Belongs to the AB hydrolase superfamily. AB hydrolase 2 family.</text>
</comment>